<name>A0A6C0DAP2_9ZZZZ</name>
<dbReference type="EMBL" id="MN739577">
    <property type="protein sequence ID" value="QHT13938.1"/>
    <property type="molecule type" value="Genomic_DNA"/>
</dbReference>
<organism evidence="1">
    <name type="scientific">viral metagenome</name>
    <dbReference type="NCBI Taxonomy" id="1070528"/>
    <lineage>
        <taxon>unclassified sequences</taxon>
        <taxon>metagenomes</taxon>
        <taxon>organismal metagenomes</taxon>
    </lineage>
</organism>
<reference evidence="1" key="1">
    <citation type="journal article" date="2020" name="Nature">
        <title>Giant virus diversity and host interactions through global metagenomics.</title>
        <authorList>
            <person name="Schulz F."/>
            <person name="Roux S."/>
            <person name="Paez-Espino D."/>
            <person name="Jungbluth S."/>
            <person name="Walsh D.A."/>
            <person name="Denef V.J."/>
            <person name="McMahon K.D."/>
            <person name="Konstantinidis K.T."/>
            <person name="Eloe-Fadrosh E.A."/>
            <person name="Kyrpides N.C."/>
            <person name="Woyke T."/>
        </authorList>
    </citation>
    <scope>NUCLEOTIDE SEQUENCE</scope>
    <source>
        <strain evidence="1">GVMAG-M-3300023174-134</strain>
    </source>
</reference>
<proteinExistence type="predicted"/>
<protein>
    <submittedName>
        <fullName evidence="1">Uncharacterized protein</fullName>
    </submittedName>
</protein>
<sequence>MDKYTNQIEESTLVINNTYKITTKKGDILAKFVGRNKNEGLHFVLETNKHTVVINPSDIIAIYEL</sequence>
<dbReference type="AlphaFoldDB" id="A0A6C0DAP2"/>
<evidence type="ECO:0000313" key="1">
    <source>
        <dbReference type="EMBL" id="QHT13938.1"/>
    </source>
</evidence>
<accession>A0A6C0DAP2</accession>